<reference evidence="4 5" key="2">
    <citation type="submission" date="2024-07" db="EMBL/GenBank/DDBJ databases">
        <authorList>
            <person name="Akdeniz Z."/>
        </authorList>
    </citation>
    <scope>NUCLEOTIDE SEQUENCE [LARGE SCALE GENOMIC DNA]</scope>
</reference>
<organism evidence="3">
    <name type="scientific">Hexamita inflata</name>
    <dbReference type="NCBI Taxonomy" id="28002"/>
    <lineage>
        <taxon>Eukaryota</taxon>
        <taxon>Metamonada</taxon>
        <taxon>Diplomonadida</taxon>
        <taxon>Hexamitidae</taxon>
        <taxon>Hexamitinae</taxon>
        <taxon>Hexamita</taxon>
    </lineage>
</organism>
<evidence type="ECO:0000313" key="4">
    <source>
        <dbReference type="EMBL" id="CAL6013326.1"/>
    </source>
</evidence>
<keyword evidence="2" id="KW-0677">Repeat</keyword>
<gene>
    <name evidence="4" type="ORF">HINF_LOCUS23733</name>
    <name evidence="3" type="ORF">HINF_LOCUS36344</name>
</gene>
<evidence type="ECO:0000256" key="2">
    <source>
        <dbReference type="ARBA" id="ARBA00022737"/>
    </source>
</evidence>
<sequence length="261" mass="29877">MEDRVLDCLKTIGLSQLNTYLFLKYRSKKENGQLRIINDLEVDNLTFVEQIDVNTLIMQDIYDATNQQLIDFNQAPSNIQILHINNCRLSNIQGVEYMMLQQLDLSNNNISDISALTTMFCVKSLNLARNQIFDLSALRQLIYLNHLDLSCNKINDLTDISKLNELISLLFVGNEVSDLSPLSNMSILTHLDASYNQIENISVLALLNNLQYVNLRSNYITDAHLLNHLPLQTLIIDQQQTHIQQISCKCYENGSRAEENL</sequence>
<evidence type="ECO:0000256" key="1">
    <source>
        <dbReference type="ARBA" id="ARBA00022614"/>
    </source>
</evidence>
<dbReference type="Pfam" id="PF13516">
    <property type="entry name" value="LRR_6"/>
    <property type="match status" value="2"/>
</dbReference>
<dbReference type="Gene3D" id="3.80.10.10">
    <property type="entry name" value="Ribonuclease Inhibitor"/>
    <property type="match status" value="1"/>
</dbReference>
<dbReference type="InterPro" id="IPR001611">
    <property type="entry name" value="Leu-rich_rpt"/>
</dbReference>
<dbReference type="EMBL" id="CATOUU010000790">
    <property type="protein sequence ID" value="CAI9948699.1"/>
    <property type="molecule type" value="Genomic_DNA"/>
</dbReference>
<dbReference type="PANTHER" id="PTHR46652">
    <property type="entry name" value="LEUCINE-RICH REPEAT AND IQ DOMAIN-CONTAINING PROTEIN 1-RELATED"/>
    <property type="match status" value="1"/>
</dbReference>
<name>A0AA86UB77_9EUKA</name>
<reference evidence="3" key="1">
    <citation type="submission" date="2023-06" db="EMBL/GenBank/DDBJ databases">
        <authorList>
            <person name="Kurt Z."/>
        </authorList>
    </citation>
    <scope>NUCLEOTIDE SEQUENCE</scope>
</reference>
<dbReference type="PRINTS" id="PR00019">
    <property type="entry name" value="LEURICHRPT"/>
</dbReference>
<proteinExistence type="predicted"/>
<dbReference type="PROSITE" id="PS51450">
    <property type="entry name" value="LRR"/>
    <property type="match status" value="4"/>
</dbReference>
<evidence type="ECO:0000313" key="3">
    <source>
        <dbReference type="EMBL" id="CAI9948699.1"/>
    </source>
</evidence>
<dbReference type="SUPFAM" id="SSF52058">
    <property type="entry name" value="L domain-like"/>
    <property type="match status" value="1"/>
</dbReference>
<dbReference type="InterPro" id="IPR032675">
    <property type="entry name" value="LRR_dom_sf"/>
</dbReference>
<dbReference type="AlphaFoldDB" id="A0AA86UB77"/>
<keyword evidence="1" id="KW-0433">Leucine-rich repeat</keyword>
<dbReference type="InterPro" id="IPR050836">
    <property type="entry name" value="SDS22/Internalin_LRR"/>
</dbReference>
<accession>A0AA86UB77</accession>
<dbReference type="EMBL" id="CAXDID020000068">
    <property type="protein sequence ID" value="CAL6013326.1"/>
    <property type="molecule type" value="Genomic_DNA"/>
</dbReference>
<dbReference type="PANTHER" id="PTHR46652:SF3">
    <property type="entry name" value="LEUCINE-RICH REPEAT-CONTAINING PROTEIN 9"/>
    <property type="match status" value="1"/>
</dbReference>
<comment type="caution">
    <text evidence="3">The sequence shown here is derived from an EMBL/GenBank/DDBJ whole genome shotgun (WGS) entry which is preliminary data.</text>
</comment>
<keyword evidence="5" id="KW-1185">Reference proteome</keyword>
<protein>
    <submittedName>
        <fullName evidence="3">Leucine-rich repeat domain-containing protein</fullName>
    </submittedName>
    <submittedName>
        <fullName evidence="4">Leucine-rich_repeat domain-containing protein</fullName>
    </submittedName>
</protein>
<dbReference type="Proteomes" id="UP001642409">
    <property type="component" value="Unassembled WGS sequence"/>
</dbReference>
<evidence type="ECO:0000313" key="5">
    <source>
        <dbReference type="Proteomes" id="UP001642409"/>
    </source>
</evidence>